<dbReference type="Proteomes" id="UP001251528">
    <property type="component" value="Unassembled WGS sequence"/>
</dbReference>
<proteinExistence type="predicted"/>
<keyword evidence="2" id="KW-0843">Virulence</keyword>
<protein>
    <recommendedName>
        <fullName evidence="1">chitinase</fullName>
        <ecNumber evidence="1">3.2.1.14</ecNumber>
    </recommendedName>
</protein>
<dbReference type="InterPro" id="IPR001223">
    <property type="entry name" value="Glyco_hydro18_cat"/>
</dbReference>
<reference evidence="4" key="1">
    <citation type="submission" date="2023-06" db="EMBL/GenBank/DDBJ databases">
        <title>Conoideocrella luteorostrata (Hypocreales: Clavicipitaceae), a potential biocontrol fungus for elongate hemlock scale in United States Christmas tree production areas.</title>
        <authorList>
            <person name="Barrett H."/>
            <person name="Lovett B."/>
            <person name="Macias A.M."/>
            <person name="Stajich J.E."/>
            <person name="Kasson M.T."/>
        </authorList>
    </citation>
    <scope>NUCLEOTIDE SEQUENCE</scope>
    <source>
        <strain evidence="4">ARSEF 14590</strain>
    </source>
</reference>
<dbReference type="Pfam" id="PF00704">
    <property type="entry name" value="Glyco_hydro_18"/>
    <property type="match status" value="1"/>
</dbReference>
<dbReference type="PROSITE" id="PS51910">
    <property type="entry name" value="GH18_2"/>
    <property type="match status" value="1"/>
</dbReference>
<gene>
    <name evidence="4" type="ORF">QQS21_010209</name>
</gene>
<evidence type="ECO:0000256" key="1">
    <source>
        <dbReference type="ARBA" id="ARBA00012729"/>
    </source>
</evidence>
<dbReference type="GO" id="GO:0008061">
    <property type="term" value="F:chitin binding"/>
    <property type="evidence" value="ECO:0007669"/>
    <property type="project" value="InterPro"/>
</dbReference>
<comment type="caution">
    <text evidence="4">The sequence shown here is derived from an EMBL/GenBank/DDBJ whole genome shotgun (WGS) entry which is preliminary data.</text>
</comment>
<dbReference type="GO" id="GO:0005576">
    <property type="term" value="C:extracellular region"/>
    <property type="evidence" value="ECO:0007669"/>
    <property type="project" value="TreeGrafter"/>
</dbReference>
<dbReference type="PANTHER" id="PTHR11177">
    <property type="entry name" value="CHITINASE"/>
    <property type="match status" value="1"/>
</dbReference>
<evidence type="ECO:0000313" key="5">
    <source>
        <dbReference type="Proteomes" id="UP001251528"/>
    </source>
</evidence>
<dbReference type="GO" id="GO:0005975">
    <property type="term" value="P:carbohydrate metabolic process"/>
    <property type="evidence" value="ECO:0007669"/>
    <property type="project" value="InterPro"/>
</dbReference>
<dbReference type="SMART" id="SM00636">
    <property type="entry name" value="Glyco_18"/>
    <property type="match status" value="1"/>
</dbReference>
<keyword evidence="5" id="KW-1185">Reference proteome</keyword>
<sequence>MTASAPPAAFNSASGSSYEPFWPLDAVRGLFNDGTKVCMSIGGQNDTIGFSNGAASSVSRKLYAKNVAATVERLGYDCVDIDWEYPTGEEMGNYLLLLSEMKATLGKKELSTVVPGRLDDMAAFNTQHVWNISRIVDFVNVAAFDLVGPRDNLTNHHSSFKDSKAVINSYIELGMPPPKMTLGFGLAVRWYKTQTGVSCTGPKDCARDSAKTHGKSNVEMKSFTSNPALSNAIENGYLDTAEGAHWYWDAKSSMLFSWDNTTSIEWKFQSTVEFLGLGGVSVWSLCEDGFQFARLQAIQRGMETLT</sequence>
<evidence type="ECO:0000259" key="3">
    <source>
        <dbReference type="PROSITE" id="PS51910"/>
    </source>
</evidence>
<evidence type="ECO:0000313" key="4">
    <source>
        <dbReference type="EMBL" id="KAK2592103.1"/>
    </source>
</evidence>
<feature type="domain" description="GH18" evidence="3">
    <location>
        <begin position="1"/>
        <end position="306"/>
    </location>
</feature>
<dbReference type="SUPFAM" id="SSF51445">
    <property type="entry name" value="(Trans)glycosidases"/>
    <property type="match status" value="1"/>
</dbReference>
<dbReference type="Gene3D" id="3.20.20.80">
    <property type="entry name" value="Glycosidases"/>
    <property type="match status" value="1"/>
</dbReference>
<dbReference type="EC" id="3.2.1.14" evidence="1"/>
<evidence type="ECO:0000256" key="2">
    <source>
        <dbReference type="ARBA" id="ARBA00023026"/>
    </source>
</evidence>
<dbReference type="InterPro" id="IPR017853">
    <property type="entry name" value="GH"/>
</dbReference>
<accession>A0AAJ0CFH2</accession>
<name>A0AAJ0CFH2_9HYPO</name>
<organism evidence="4 5">
    <name type="scientific">Conoideocrella luteorostrata</name>
    <dbReference type="NCBI Taxonomy" id="1105319"/>
    <lineage>
        <taxon>Eukaryota</taxon>
        <taxon>Fungi</taxon>
        <taxon>Dikarya</taxon>
        <taxon>Ascomycota</taxon>
        <taxon>Pezizomycotina</taxon>
        <taxon>Sordariomycetes</taxon>
        <taxon>Hypocreomycetidae</taxon>
        <taxon>Hypocreales</taxon>
        <taxon>Clavicipitaceae</taxon>
        <taxon>Conoideocrella</taxon>
    </lineage>
</organism>
<dbReference type="GO" id="GO:0008843">
    <property type="term" value="F:endochitinase activity"/>
    <property type="evidence" value="ECO:0007669"/>
    <property type="project" value="UniProtKB-EC"/>
</dbReference>
<dbReference type="InterPro" id="IPR011583">
    <property type="entry name" value="Chitinase_II/V-like_cat"/>
</dbReference>
<dbReference type="InterPro" id="IPR050314">
    <property type="entry name" value="Glycosyl_Hydrlase_18"/>
</dbReference>
<dbReference type="EMBL" id="JASWJB010000288">
    <property type="protein sequence ID" value="KAK2592103.1"/>
    <property type="molecule type" value="Genomic_DNA"/>
</dbReference>
<dbReference type="AlphaFoldDB" id="A0AAJ0CFH2"/>
<dbReference type="PANTHER" id="PTHR11177:SF317">
    <property type="entry name" value="CHITINASE 12-RELATED"/>
    <property type="match status" value="1"/>
</dbReference>
<dbReference type="GO" id="GO:0006032">
    <property type="term" value="P:chitin catabolic process"/>
    <property type="evidence" value="ECO:0007669"/>
    <property type="project" value="TreeGrafter"/>
</dbReference>